<accession>A0A5J4ZJ25</accession>
<dbReference type="EMBL" id="CM018051">
    <property type="protein sequence ID" value="KAA8517518.1"/>
    <property type="molecule type" value="Genomic_DNA"/>
</dbReference>
<sequence>MKDDQLLRPKRFIQPPPPMRALLALPLATRAAPTALATPVQRLTWDEMQRRRAQGLCFNCNEYFTAGHRCQGTQILMLEGHDGSGNIICDDVTEEQPTKKNHEELLEPDITLSAPRTTRKPTTRQKSSTAASNSILGVSFTSGHANGTATYLGLNIGTTTYHISIGMNHFQALYGRLPPSIPLYNEGFLPVHEVDQHL</sequence>
<dbReference type="AlphaFoldDB" id="A0A5J4ZJ25"/>
<reference evidence="2 3" key="1">
    <citation type="submission" date="2019-09" db="EMBL/GenBank/DDBJ databases">
        <title>A chromosome-level genome assembly of the Chinese tupelo Nyssa sinensis.</title>
        <authorList>
            <person name="Yang X."/>
            <person name="Kang M."/>
            <person name="Yang Y."/>
            <person name="Xiong H."/>
            <person name="Wang M."/>
            <person name="Zhang Z."/>
            <person name="Wang Z."/>
            <person name="Wu H."/>
            <person name="Ma T."/>
            <person name="Liu J."/>
            <person name="Xi Z."/>
        </authorList>
    </citation>
    <scope>NUCLEOTIDE SEQUENCE [LARGE SCALE GENOMIC DNA]</scope>
    <source>
        <strain evidence="2">J267</strain>
        <tissue evidence="2">Leaf</tissue>
    </source>
</reference>
<protein>
    <submittedName>
        <fullName evidence="2">Uncharacterized protein</fullName>
    </submittedName>
</protein>
<dbReference type="Proteomes" id="UP000325577">
    <property type="component" value="Linkage Group LG8"/>
</dbReference>
<organism evidence="2 3">
    <name type="scientific">Nyssa sinensis</name>
    <dbReference type="NCBI Taxonomy" id="561372"/>
    <lineage>
        <taxon>Eukaryota</taxon>
        <taxon>Viridiplantae</taxon>
        <taxon>Streptophyta</taxon>
        <taxon>Embryophyta</taxon>
        <taxon>Tracheophyta</taxon>
        <taxon>Spermatophyta</taxon>
        <taxon>Magnoliopsida</taxon>
        <taxon>eudicotyledons</taxon>
        <taxon>Gunneridae</taxon>
        <taxon>Pentapetalae</taxon>
        <taxon>asterids</taxon>
        <taxon>Cornales</taxon>
        <taxon>Nyssaceae</taxon>
        <taxon>Nyssa</taxon>
    </lineage>
</organism>
<evidence type="ECO:0000313" key="3">
    <source>
        <dbReference type="Proteomes" id="UP000325577"/>
    </source>
</evidence>
<proteinExistence type="predicted"/>
<evidence type="ECO:0000313" key="2">
    <source>
        <dbReference type="EMBL" id="KAA8517518.1"/>
    </source>
</evidence>
<name>A0A5J4ZJ25_9ASTE</name>
<keyword evidence="3" id="KW-1185">Reference proteome</keyword>
<dbReference type="OrthoDB" id="1934862at2759"/>
<evidence type="ECO:0000256" key="1">
    <source>
        <dbReference type="SAM" id="MobiDB-lite"/>
    </source>
</evidence>
<gene>
    <name evidence="2" type="ORF">F0562_017852</name>
</gene>
<feature type="region of interest" description="Disordered" evidence="1">
    <location>
        <begin position="110"/>
        <end position="131"/>
    </location>
</feature>